<dbReference type="GeneID" id="104961660"/>
<dbReference type="RefSeq" id="XP_010788290.1">
    <property type="nucleotide sequence ID" value="XM_010789988.1"/>
</dbReference>
<dbReference type="OrthoDB" id="8864829at2759"/>
<evidence type="ECO:0000259" key="2">
    <source>
        <dbReference type="Pfam" id="PF26086"/>
    </source>
</evidence>
<accession>A0A6I9PL18</accession>
<protein>
    <submittedName>
        <fullName evidence="4">Niban-like protein 1</fullName>
    </submittedName>
</protein>
<organism evidence="3 4">
    <name type="scientific">Notothenia coriiceps</name>
    <name type="common">black rockcod</name>
    <dbReference type="NCBI Taxonomy" id="8208"/>
    <lineage>
        <taxon>Eukaryota</taxon>
        <taxon>Metazoa</taxon>
        <taxon>Chordata</taxon>
        <taxon>Craniata</taxon>
        <taxon>Vertebrata</taxon>
        <taxon>Euteleostomi</taxon>
        <taxon>Actinopterygii</taxon>
        <taxon>Neopterygii</taxon>
        <taxon>Teleostei</taxon>
        <taxon>Neoteleostei</taxon>
        <taxon>Acanthomorphata</taxon>
        <taxon>Eupercaria</taxon>
        <taxon>Perciformes</taxon>
        <taxon>Notothenioidei</taxon>
        <taxon>Nototheniidae</taxon>
        <taxon>Notothenia</taxon>
    </lineage>
</organism>
<dbReference type="AlphaFoldDB" id="A0A6I9PL18"/>
<reference evidence="4" key="1">
    <citation type="submission" date="2025-08" db="UniProtKB">
        <authorList>
            <consortium name="RefSeq"/>
        </authorList>
    </citation>
    <scope>IDENTIFICATION</scope>
    <source>
        <tissue evidence="4">Muscle</tissue>
    </source>
</reference>
<sequence length="80" mass="9342">MDHAVYTFEQILHQSLESQGTEELCKAIQRCQDRVIKKFDYDSSTVRKRFFREALLQIFIPYMLKQLSPACGSVSPNLQD</sequence>
<comment type="similarity">
    <text evidence="1">Belongs to the Niban family.</text>
</comment>
<keyword evidence="3" id="KW-1185">Reference proteome</keyword>
<feature type="domain" description="Niban 1/2/3" evidence="2">
    <location>
        <begin position="1"/>
        <end position="61"/>
    </location>
</feature>
<evidence type="ECO:0000313" key="3">
    <source>
        <dbReference type="Proteomes" id="UP000504611"/>
    </source>
</evidence>
<dbReference type="InterPro" id="IPR059060">
    <property type="entry name" value="Niban_1/2/3_dom"/>
</dbReference>
<dbReference type="PANTHER" id="PTHR14392">
    <property type="entry name" value="NIBAN FAMILY MEMBER"/>
    <property type="match status" value="1"/>
</dbReference>
<proteinExistence type="inferred from homology"/>
<name>A0A6I9PL18_9TELE</name>
<evidence type="ECO:0000256" key="1">
    <source>
        <dbReference type="ARBA" id="ARBA00010251"/>
    </source>
</evidence>
<gene>
    <name evidence="4" type="primary">LOC104961660</name>
</gene>
<dbReference type="KEGG" id="ncc:104961660"/>
<dbReference type="Pfam" id="PF26086">
    <property type="entry name" value="Niban2"/>
    <property type="match status" value="1"/>
</dbReference>
<dbReference type="InterPro" id="IPR026088">
    <property type="entry name" value="Niban-like"/>
</dbReference>
<dbReference type="PANTHER" id="PTHR14392:SF2">
    <property type="entry name" value="PROTEIN NIBAN 2"/>
    <property type="match status" value="1"/>
</dbReference>
<evidence type="ECO:0000313" key="4">
    <source>
        <dbReference type="RefSeq" id="XP_010788290.1"/>
    </source>
</evidence>
<dbReference type="Proteomes" id="UP000504611">
    <property type="component" value="Unplaced"/>
</dbReference>